<evidence type="ECO:0000313" key="3">
    <source>
        <dbReference type="Proteomes" id="UP001519064"/>
    </source>
</evidence>
<accession>A0ABS3XE56</accession>
<proteinExistence type="predicted"/>
<reference evidence="2 3" key="1">
    <citation type="submission" date="2020-11" db="EMBL/GenBank/DDBJ databases">
        <title>Streptomyces spirodelae sp. nov., isolated from duckweed.</title>
        <authorList>
            <person name="Saimee Y."/>
            <person name="Duangmal K."/>
        </authorList>
    </citation>
    <scope>NUCLEOTIDE SEQUENCE [LARGE SCALE GENOMIC DNA]</scope>
    <source>
        <strain evidence="2 3">S16-07</strain>
    </source>
</reference>
<protein>
    <submittedName>
        <fullName evidence="2">Uncharacterized protein</fullName>
    </submittedName>
</protein>
<dbReference type="Proteomes" id="UP001519064">
    <property type="component" value="Unassembled WGS sequence"/>
</dbReference>
<comment type="caution">
    <text evidence="2">The sequence shown here is derived from an EMBL/GenBank/DDBJ whole genome shotgun (WGS) entry which is preliminary data.</text>
</comment>
<gene>
    <name evidence="2" type="ORF">ITI46_18160</name>
</gene>
<name>A0ABS3XE56_9ACTN</name>
<evidence type="ECO:0000256" key="1">
    <source>
        <dbReference type="SAM" id="MobiDB-lite"/>
    </source>
</evidence>
<evidence type="ECO:0000313" key="2">
    <source>
        <dbReference type="EMBL" id="MBO8193569.1"/>
    </source>
</evidence>
<dbReference type="RefSeq" id="WP_209240687.1">
    <property type="nucleotide sequence ID" value="NZ_JADKMA010000087.1"/>
</dbReference>
<dbReference type="EMBL" id="JADKMA010000087">
    <property type="protein sequence ID" value="MBO8193569.1"/>
    <property type="molecule type" value="Genomic_DNA"/>
</dbReference>
<sequence>MSRRQLTSELVREWAESILRQVAAPPDATVTVTARPGGGDVGPQEPGALGAESAVESSLEQVWDEEGGALPWDDAEDVAAAAGAPDIEATLTFADGSAVSVELAAGTSETDAVVLLADRFQDAVLEETGGVSGPPCPGHGHPAVAADVNGVPSWTCPHGMGHTTRPILQNAE</sequence>
<organism evidence="2 3">
    <name type="scientific">Streptomyces oryzae</name>
    <dbReference type="NCBI Taxonomy" id="1434886"/>
    <lineage>
        <taxon>Bacteria</taxon>
        <taxon>Bacillati</taxon>
        <taxon>Actinomycetota</taxon>
        <taxon>Actinomycetes</taxon>
        <taxon>Kitasatosporales</taxon>
        <taxon>Streptomycetaceae</taxon>
        <taxon>Streptomyces</taxon>
    </lineage>
</organism>
<feature type="region of interest" description="Disordered" evidence="1">
    <location>
        <begin position="32"/>
        <end position="62"/>
    </location>
</feature>
<keyword evidence="3" id="KW-1185">Reference proteome</keyword>